<keyword evidence="2" id="KW-0812">Transmembrane</keyword>
<dbReference type="EMBL" id="MGIP01000001">
    <property type="protein sequence ID" value="OGM92522.1"/>
    <property type="molecule type" value="Genomic_DNA"/>
</dbReference>
<protein>
    <submittedName>
        <fullName evidence="3">Uncharacterized protein</fullName>
    </submittedName>
</protein>
<organism evidence="3 4">
    <name type="scientific">Candidatus Wolfebacteria bacterium RIFCSPHIGHO2_01_FULL_48_22</name>
    <dbReference type="NCBI Taxonomy" id="1802555"/>
    <lineage>
        <taxon>Bacteria</taxon>
        <taxon>Candidatus Wolfeibacteriota</taxon>
    </lineage>
</organism>
<name>A0A1F8DVK4_9BACT</name>
<dbReference type="STRING" id="1802555.A2755_00295"/>
<evidence type="ECO:0000256" key="2">
    <source>
        <dbReference type="SAM" id="Phobius"/>
    </source>
</evidence>
<evidence type="ECO:0000313" key="4">
    <source>
        <dbReference type="Proteomes" id="UP000177029"/>
    </source>
</evidence>
<keyword evidence="2" id="KW-1133">Transmembrane helix</keyword>
<comment type="caution">
    <text evidence="3">The sequence shown here is derived from an EMBL/GenBank/DDBJ whole genome shotgun (WGS) entry which is preliminary data.</text>
</comment>
<feature type="compositionally biased region" description="Low complexity" evidence="1">
    <location>
        <begin position="240"/>
        <end position="264"/>
    </location>
</feature>
<keyword evidence="2" id="KW-0472">Membrane</keyword>
<feature type="region of interest" description="Disordered" evidence="1">
    <location>
        <begin position="157"/>
        <end position="270"/>
    </location>
</feature>
<reference evidence="3 4" key="1">
    <citation type="journal article" date="2016" name="Nat. Commun.">
        <title>Thousands of microbial genomes shed light on interconnected biogeochemical processes in an aquifer system.</title>
        <authorList>
            <person name="Anantharaman K."/>
            <person name="Brown C.T."/>
            <person name="Hug L.A."/>
            <person name="Sharon I."/>
            <person name="Castelle C.J."/>
            <person name="Probst A.J."/>
            <person name="Thomas B.C."/>
            <person name="Singh A."/>
            <person name="Wilkins M.J."/>
            <person name="Karaoz U."/>
            <person name="Brodie E.L."/>
            <person name="Williams K.H."/>
            <person name="Hubbard S.S."/>
            <person name="Banfield J.F."/>
        </authorList>
    </citation>
    <scope>NUCLEOTIDE SEQUENCE [LARGE SCALE GENOMIC DNA]</scope>
</reference>
<proteinExistence type="predicted"/>
<evidence type="ECO:0000313" key="3">
    <source>
        <dbReference type="EMBL" id="OGM92522.1"/>
    </source>
</evidence>
<evidence type="ECO:0000256" key="1">
    <source>
        <dbReference type="SAM" id="MobiDB-lite"/>
    </source>
</evidence>
<gene>
    <name evidence="3" type="ORF">A2755_00295</name>
</gene>
<feature type="transmembrane region" description="Helical" evidence="2">
    <location>
        <begin position="12"/>
        <end position="31"/>
    </location>
</feature>
<feature type="compositionally biased region" description="Low complexity" evidence="1">
    <location>
        <begin position="173"/>
        <end position="193"/>
    </location>
</feature>
<accession>A0A1F8DVK4</accession>
<sequence>MSGFRARSVYKRILIAVAFVAVVFFAVYAFLQITARPETLYLHPSQCLGTWKNPQHASGEPETLNADISYIHEYNAALYSGGVSEIYCGGFEGEYPSEDNEIASVELRLYWDITTEKKEIPEEFLIESPEVIQLNSEEESAEEMSLFFKRAHAQGVLAEAQPSEEPSSDLEQSPEASPTEELSPEPSSETLPEQNVDPSPIEEPSPEPSFEPTPEPSLEQNEEPSLEPTIEIESSVEPGSTAELEASPALELSPELELSTEPTPISDLGQSVKEIIPADEVERTGLFEIFYTIDGESWDSLAVIDAYNWEYVKIPMSADSWEAIASMQIKISNLSISDTNIFAYLDGMALVVKHKPYIEPSPEYTPAITPTPKLKTFDIRSKHACEITPFAIEMDANDKASVDILLRPYNEQGSAALDVAGLPDGTSAVIKRTSSDKGELVITTRSAQEGSFSSIVIYEEEQENREFLPNFCQFNLIIE</sequence>
<dbReference type="Proteomes" id="UP000177029">
    <property type="component" value="Unassembled WGS sequence"/>
</dbReference>
<dbReference type="AlphaFoldDB" id="A0A1F8DVK4"/>
<feature type="compositionally biased region" description="Pro residues" evidence="1">
    <location>
        <begin position="201"/>
        <end position="215"/>
    </location>
</feature>